<evidence type="ECO:0000313" key="2">
    <source>
        <dbReference type="EMBL" id="MFC5008035.1"/>
    </source>
</evidence>
<feature type="region of interest" description="Disordered" evidence="1">
    <location>
        <begin position="1"/>
        <end position="61"/>
    </location>
</feature>
<evidence type="ECO:0000313" key="3">
    <source>
        <dbReference type="Proteomes" id="UP001595912"/>
    </source>
</evidence>
<comment type="caution">
    <text evidence="2">The sequence shown here is derived from an EMBL/GenBank/DDBJ whole genome shotgun (WGS) entry which is preliminary data.</text>
</comment>
<keyword evidence="3" id="KW-1185">Reference proteome</keyword>
<reference evidence="3" key="1">
    <citation type="journal article" date="2019" name="Int. J. Syst. Evol. Microbiol.">
        <title>The Global Catalogue of Microorganisms (GCM) 10K type strain sequencing project: providing services to taxonomists for standard genome sequencing and annotation.</title>
        <authorList>
            <consortium name="The Broad Institute Genomics Platform"/>
            <consortium name="The Broad Institute Genome Sequencing Center for Infectious Disease"/>
            <person name="Wu L."/>
            <person name="Ma J."/>
        </authorList>
    </citation>
    <scope>NUCLEOTIDE SEQUENCE [LARGE SCALE GENOMIC DNA]</scope>
    <source>
        <strain evidence="3">CGMCC 4.7152</strain>
    </source>
</reference>
<dbReference type="EMBL" id="JBHSIU010000130">
    <property type="protein sequence ID" value="MFC5008035.1"/>
    <property type="molecule type" value="Genomic_DNA"/>
</dbReference>
<evidence type="ECO:0000256" key="1">
    <source>
        <dbReference type="SAM" id="MobiDB-lite"/>
    </source>
</evidence>
<protein>
    <submittedName>
        <fullName evidence="2">EcsC family protein</fullName>
    </submittedName>
</protein>
<dbReference type="Pfam" id="PF12787">
    <property type="entry name" value="EcsC"/>
    <property type="match status" value="1"/>
</dbReference>
<dbReference type="InterPro" id="IPR024787">
    <property type="entry name" value="EcsC"/>
</dbReference>
<dbReference type="RefSeq" id="WP_380128683.1">
    <property type="nucleotide sequence ID" value="NZ_JBHSIU010000130.1"/>
</dbReference>
<accession>A0ABV9WK68</accession>
<organism evidence="2 3">
    <name type="scientific">Dactylosporangium cerinum</name>
    <dbReference type="NCBI Taxonomy" id="1434730"/>
    <lineage>
        <taxon>Bacteria</taxon>
        <taxon>Bacillati</taxon>
        <taxon>Actinomycetota</taxon>
        <taxon>Actinomycetes</taxon>
        <taxon>Micromonosporales</taxon>
        <taxon>Micromonosporaceae</taxon>
        <taxon>Dactylosporangium</taxon>
    </lineage>
</organism>
<gene>
    <name evidence="2" type="ORF">ACFPIJ_60760</name>
</gene>
<dbReference type="PANTHER" id="PTHR41260:SF1">
    <property type="entry name" value="PROTEIN ECSC"/>
    <property type="match status" value="1"/>
</dbReference>
<dbReference type="PANTHER" id="PTHR41260">
    <property type="entry name" value="PROTEIN ECSC"/>
    <property type="match status" value="1"/>
</dbReference>
<feature type="compositionally biased region" description="Pro residues" evidence="1">
    <location>
        <begin position="40"/>
        <end position="56"/>
    </location>
</feature>
<proteinExistence type="predicted"/>
<dbReference type="Proteomes" id="UP001595912">
    <property type="component" value="Unassembled WGS sequence"/>
</dbReference>
<sequence length="279" mass="29514">MTDAPPPSPDHLDQGPPQAPYAAPFIPPIDTDGAPSEPGHTPPPSPDGVDDGPPPGLWQKMRADPEYAPEHLAIEAVTRIGPKMVIELQKLRAMNPGAPPDALASMVVYRYTNHARLSGAVSGAVGLAGAVLDVGVLAWTQAKMVLLIAVIYGRDPADPERAIELLVLQGVHKYTDTARAALQVARGRQGIETLLPDKRRPLNQMLMSLGLKLAQMAGIKAAKRIFAKLVPGAAIILGSFANAGATKALAKKAMALYSRPQLPAQRPPLQLPSAEPRKP</sequence>
<name>A0ABV9WK68_9ACTN</name>